<accession>A0A9W5U0F9</accession>
<dbReference type="EMBL" id="BMJD01000040">
    <property type="protein sequence ID" value="GGB55702.1"/>
    <property type="molecule type" value="Genomic_DNA"/>
</dbReference>
<feature type="transmembrane region" description="Helical" evidence="1">
    <location>
        <begin position="13"/>
        <end position="33"/>
    </location>
</feature>
<proteinExistence type="predicted"/>
<gene>
    <name evidence="2" type="ORF">GCM10011409_36700</name>
</gene>
<keyword evidence="1" id="KW-1133">Transmembrane helix</keyword>
<reference evidence="2" key="1">
    <citation type="journal article" date="2014" name="Int. J. Syst. Evol. Microbiol.">
        <title>Complete genome sequence of Corynebacterium casei LMG S-19264T (=DSM 44701T), isolated from a smear-ripened cheese.</title>
        <authorList>
            <consortium name="US DOE Joint Genome Institute (JGI-PGF)"/>
            <person name="Walter F."/>
            <person name="Albersmeier A."/>
            <person name="Kalinowski J."/>
            <person name="Ruckert C."/>
        </authorList>
    </citation>
    <scope>NUCLEOTIDE SEQUENCE</scope>
    <source>
        <strain evidence="2">CGMCC 1.15454</strain>
    </source>
</reference>
<comment type="caution">
    <text evidence="2">The sequence shown here is derived from an EMBL/GenBank/DDBJ whole genome shotgun (WGS) entry which is preliminary data.</text>
</comment>
<dbReference type="AlphaFoldDB" id="A0A9W5U0F9"/>
<evidence type="ECO:0000313" key="2">
    <source>
        <dbReference type="EMBL" id="GGB55702.1"/>
    </source>
</evidence>
<dbReference type="Proteomes" id="UP000621492">
    <property type="component" value="Unassembled WGS sequence"/>
</dbReference>
<keyword evidence="3" id="KW-1185">Reference proteome</keyword>
<keyword evidence="1" id="KW-0472">Membrane</keyword>
<keyword evidence="1" id="KW-0812">Transmembrane</keyword>
<evidence type="ECO:0000256" key="1">
    <source>
        <dbReference type="SAM" id="Phobius"/>
    </source>
</evidence>
<protein>
    <submittedName>
        <fullName evidence="2">Uncharacterized protein</fullName>
    </submittedName>
</protein>
<organism evidence="2 3">
    <name type="scientific">Lentibacillus populi</name>
    <dbReference type="NCBI Taxonomy" id="1827502"/>
    <lineage>
        <taxon>Bacteria</taxon>
        <taxon>Bacillati</taxon>
        <taxon>Bacillota</taxon>
        <taxon>Bacilli</taxon>
        <taxon>Bacillales</taxon>
        <taxon>Bacillaceae</taxon>
        <taxon>Lentibacillus</taxon>
    </lineage>
</organism>
<evidence type="ECO:0000313" key="3">
    <source>
        <dbReference type="Proteomes" id="UP000621492"/>
    </source>
</evidence>
<sequence length="51" mass="6060">MEIIKQSMKEPPYLSYIIISVLSFATFGKIKWVEMKKALLKEKVQEYSHRV</sequence>
<reference evidence="2" key="2">
    <citation type="submission" date="2020-09" db="EMBL/GenBank/DDBJ databases">
        <authorList>
            <person name="Sun Q."/>
            <person name="Zhou Y."/>
        </authorList>
    </citation>
    <scope>NUCLEOTIDE SEQUENCE</scope>
    <source>
        <strain evidence="2">CGMCC 1.15454</strain>
    </source>
</reference>
<name>A0A9W5U0F9_9BACI</name>